<reference evidence="4" key="1">
    <citation type="submission" date="2021-06" db="EMBL/GenBank/DDBJ databases">
        <title>Bradyrhizobium sp. S2-11-2 Genome sequencing.</title>
        <authorList>
            <person name="Jin L."/>
        </authorList>
    </citation>
    <scope>NUCLEOTIDE SEQUENCE</scope>
    <source>
        <strain evidence="4">S2-11-2</strain>
    </source>
</reference>
<evidence type="ECO:0000313" key="4">
    <source>
        <dbReference type="EMBL" id="QWG20768.1"/>
    </source>
</evidence>
<evidence type="ECO:0000256" key="1">
    <source>
        <dbReference type="ARBA" id="ARBA00022723"/>
    </source>
</evidence>
<keyword evidence="2" id="KW-0408">Iron</keyword>
<evidence type="ECO:0000313" key="5">
    <source>
        <dbReference type="Proteomes" id="UP000680805"/>
    </source>
</evidence>
<organism evidence="4 5">
    <name type="scientific">Bradyrhizobium sediminis</name>
    <dbReference type="NCBI Taxonomy" id="2840469"/>
    <lineage>
        <taxon>Bacteria</taxon>
        <taxon>Pseudomonadati</taxon>
        <taxon>Pseudomonadota</taxon>
        <taxon>Alphaproteobacteria</taxon>
        <taxon>Hyphomicrobiales</taxon>
        <taxon>Nitrobacteraceae</taxon>
        <taxon>Bradyrhizobium</taxon>
    </lineage>
</organism>
<evidence type="ECO:0000259" key="3">
    <source>
        <dbReference type="Pfam" id="PF06155"/>
    </source>
</evidence>
<dbReference type="Pfam" id="PF06155">
    <property type="entry name" value="GBBH-like_N"/>
    <property type="match status" value="1"/>
</dbReference>
<dbReference type="Gene3D" id="3.30.2020.30">
    <property type="match status" value="1"/>
</dbReference>
<sequence>MSALLASPASAPAHVAVSDNLDFLELTTAQGEEIRLQAGSLRAACKCAHCVRARIDGRFPDRFDGIAITQVSPIGDYAINIAFSDGHARGIYPWSYLSELQAG</sequence>
<gene>
    <name evidence="4" type="ORF">KMZ68_06615</name>
</gene>
<dbReference type="AlphaFoldDB" id="A0A975NSY2"/>
<dbReference type="GO" id="GO:0046872">
    <property type="term" value="F:metal ion binding"/>
    <property type="evidence" value="ECO:0007669"/>
    <property type="project" value="UniProtKB-KW"/>
</dbReference>
<dbReference type="Proteomes" id="UP000680805">
    <property type="component" value="Chromosome"/>
</dbReference>
<name>A0A975NSY2_9BRAD</name>
<dbReference type="EMBL" id="CP076135">
    <property type="protein sequence ID" value="QWG20768.1"/>
    <property type="molecule type" value="Genomic_DNA"/>
</dbReference>
<keyword evidence="1" id="KW-0479">Metal-binding</keyword>
<dbReference type="KEGG" id="bsei:KMZ68_06615"/>
<feature type="domain" description="Gamma-butyrobetaine hydroxylase-like N-terminal" evidence="3">
    <location>
        <begin position="22"/>
        <end position="97"/>
    </location>
</feature>
<protein>
    <submittedName>
        <fullName evidence="4">DUF971 domain-containing protein</fullName>
    </submittedName>
</protein>
<dbReference type="InterPro" id="IPR010376">
    <property type="entry name" value="GBBH-like_N"/>
</dbReference>
<dbReference type="PANTHER" id="PTHR35303">
    <property type="entry name" value="OS02G0197800 PROTEIN"/>
    <property type="match status" value="1"/>
</dbReference>
<accession>A0A975NSY2</accession>
<proteinExistence type="predicted"/>
<evidence type="ECO:0000256" key="2">
    <source>
        <dbReference type="ARBA" id="ARBA00023004"/>
    </source>
</evidence>
<dbReference type="InterPro" id="IPR038492">
    <property type="entry name" value="GBBH-like_N_sf"/>
</dbReference>